<gene>
    <name evidence="1" type="ORF">SMD31_04380</name>
</gene>
<evidence type="ECO:0008006" key="3">
    <source>
        <dbReference type="Google" id="ProtNLM"/>
    </source>
</evidence>
<organism evidence="1 2">
    <name type="scientific">Dongia rigui</name>
    <dbReference type="NCBI Taxonomy" id="940149"/>
    <lineage>
        <taxon>Bacteria</taxon>
        <taxon>Pseudomonadati</taxon>
        <taxon>Pseudomonadota</taxon>
        <taxon>Alphaproteobacteria</taxon>
        <taxon>Rhodospirillales</taxon>
        <taxon>Dongiaceae</taxon>
        <taxon>Dongia</taxon>
    </lineage>
</organism>
<evidence type="ECO:0000313" key="2">
    <source>
        <dbReference type="Proteomes" id="UP001271769"/>
    </source>
</evidence>
<dbReference type="EMBL" id="JAXCLX010000001">
    <property type="protein sequence ID" value="MDY0871140.1"/>
    <property type="molecule type" value="Genomic_DNA"/>
</dbReference>
<reference evidence="1 2" key="1">
    <citation type="journal article" date="2013" name="Antonie Van Leeuwenhoek">
        <title>Dongia rigui sp. nov., isolated from freshwater of a large wetland in Korea.</title>
        <authorList>
            <person name="Baik K.S."/>
            <person name="Hwang Y.M."/>
            <person name="Choi J.S."/>
            <person name="Kwon J."/>
            <person name="Seong C.N."/>
        </authorList>
    </citation>
    <scope>NUCLEOTIDE SEQUENCE [LARGE SCALE GENOMIC DNA]</scope>
    <source>
        <strain evidence="1 2">04SU4-P</strain>
    </source>
</reference>
<evidence type="ECO:0000313" key="1">
    <source>
        <dbReference type="EMBL" id="MDY0871140.1"/>
    </source>
</evidence>
<comment type="caution">
    <text evidence="1">The sequence shown here is derived from an EMBL/GenBank/DDBJ whole genome shotgun (WGS) entry which is preliminary data.</text>
</comment>
<keyword evidence="2" id="KW-1185">Reference proteome</keyword>
<dbReference type="Gene3D" id="1.25.40.10">
    <property type="entry name" value="Tetratricopeptide repeat domain"/>
    <property type="match status" value="1"/>
</dbReference>
<dbReference type="InterPro" id="IPR011990">
    <property type="entry name" value="TPR-like_helical_dom_sf"/>
</dbReference>
<dbReference type="RefSeq" id="WP_320499506.1">
    <property type="nucleotide sequence ID" value="NZ_JAXCLX010000001.1"/>
</dbReference>
<dbReference type="Proteomes" id="UP001271769">
    <property type="component" value="Unassembled WGS sequence"/>
</dbReference>
<protein>
    <recommendedName>
        <fullName evidence="3">Sel1 repeat family protein</fullName>
    </recommendedName>
</protein>
<accession>A0ABU5DV07</accession>
<sequence>MMLGVMAVRGHGMAQNVDTALAYLDRADALGDPQARFLREAVAAGVVPK</sequence>
<name>A0ABU5DV07_9PROT</name>
<proteinExistence type="predicted"/>